<feature type="compositionally biased region" description="Basic and acidic residues" evidence="1">
    <location>
        <begin position="777"/>
        <end position="788"/>
    </location>
</feature>
<evidence type="ECO:0000313" key="3">
    <source>
        <dbReference type="EMBL" id="ROV94923.1"/>
    </source>
</evidence>
<feature type="compositionally biased region" description="Basic and acidic residues" evidence="1">
    <location>
        <begin position="632"/>
        <end position="642"/>
    </location>
</feature>
<reference evidence="3 4" key="1">
    <citation type="submission" date="2015-09" db="EMBL/GenBank/DDBJ databases">
        <title>Host preference determinants of Valsa canker pathogens revealed by comparative genomics.</title>
        <authorList>
            <person name="Yin Z."/>
            <person name="Huang L."/>
        </authorList>
    </citation>
    <scope>NUCLEOTIDE SEQUENCE [LARGE SCALE GENOMIC DNA]</scope>
    <source>
        <strain evidence="3 4">YSFL</strain>
    </source>
</reference>
<feature type="compositionally biased region" description="Polar residues" evidence="1">
    <location>
        <begin position="1093"/>
        <end position="1103"/>
    </location>
</feature>
<feature type="compositionally biased region" description="Basic and acidic residues" evidence="1">
    <location>
        <begin position="549"/>
        <end position="560"/>
    </location>
</feature>
<dbReference type="Proteomes" id="UP000284375">
    <property type="component" value="Unassembled WGS sequence"/>
</dbReference>
<name>A0A423VV30_CYTCH</name>
<feature type="compositionally biased region" description="Basic and acidic residues" evidence="1">
    <location>
        <begin position="1051"/>
        <end position="1070"/>
    </location>
</feature>
<feature type="compositionally biased region" description="Basic residues" evidence="1">
    <location>
        <begin position="828"/>
        <end position="837"/>
    </location>
</feature>
<feature type="region of interest" description="Disordered" evidence="1">
    <location>
        <begin position="1032"/>
        <end position="1126"/>
    </location>
</feature>
<accession>A0A423VV30</accession>
<keyword evidence="4" id="KW-1185">Reference proteome</keyword>
<dbReference type="InterPro" id="IPR018838">
    <property type="entry name" value="ZGRF1-like_N"/>
</dbReference>
<feature type="region of interest" description="Disordered" evidence="1">
    <location>
        <begin position="383"/>
        <end position="872"/>
    </location>
</feature>
<feature type="compositionally biased region" description="Basic and acidic residues" evidence="1">
    <location>
        <begin position="500"/>
        <end position="511"/>
    </location>
</feature>
<protein>
    <recommendedName>
        <fullName evidence="2">5'-3' DNA helicase ZGRF1-like N-terminal domain-containing protein</fullName>
    </recommendedName>
</protein>
<dbReference type="PANTHER" id="PTHR28535">
    <property type="entry name" value="ZINC FINGER GRF-TYPE CONTAINING 1"/>
    <property type="match status" value="1"/>
</dbReference>
<feature type="compositionally biased region" description="Polar residues" evidence="1">
    <location>
        <begin position="1138"/>
        <end position="1149"/>
    </location>
</feature>
<proteinExistence type="predicted"/>
<feature type="region of interest" description="Disordered" evidence="1">
    <location>
        <begin position="212"/>
        <end position="254"/>
    </location>
</feature>
<dbReference type="PANTHER" id="PTHR28535:SF1">
    <property type="entry name" value="PROTEIN ZGRF1"/>
    <property type="match status" value="1"/>
</dbReference>
<feature type="region of interest" description="Disordered" evidence="1">
    <location>
        <begin position="1226"/>
        <end position="1283"/>
    </location>
</feature>
<feature type="compositionally biased region" description="Polar residues" evidence="1">
    <location>
        <begin position="1040"/>
        <end position="1049"/>
    </location>
</feature>
<dbReference type="GO" id="GO:0035861">
    <property type="term" value="C:site of double-strand break"/>
    <property type="evidence" value="ECO:0007669"/>
    <property type="project" value="TreeGrafter"/>
</dbReference>
<organism evidence="3 4">
    <name type="scientific">Cytospora chrysosperma</name>
    <name type="common">Cytospora canker fungus</name>
    <name type="synonym">Sphaeria chrysosperma</name>
    <dbReference type="NCBI Taxonomy" id="252740"/>
    <lineage>
        <taxon>Eukaryota</taxon>
        <taxon>Fungi</taxon>
        <taxon>Dikarya</taxon>
        <taxon>Ascomycota</taxon>
        <taxon>Pezizomycotina</taxon>
        <taxon>Sordariomycetes</taxon>
        <taxon>Sordariomycetidae</taxon>
        <taxon>Diaporthales</taxon>
        <taxon>Cytosporaceae</taxon>
        <taxon>Cytospora</taxon>
    </lineage>
</organism>
<dbReference type="STRING" id="252740.A0A423VV30"/>
<feature type="compositionally biased region" description="Acidic residues" evidence="1">
    <location>
        <begin position="383"/>
        <end position="392"/>
    </location>
</feature>
<gene>
    <name evidence="3" type="ORF">VSDG_07113</name>
</gene>
<feature type="compositionally biased region" description="Polar residues" evidence="1">
    <location>
        <begin position="684"/>
        <end position="697"/>
    </location>
</feature>
<evidence type="ECO:0000259" key="2">
    <source>
        <dbReference type="Pfam" id="PF10382"/>
    </source>
</evidence>
<feature type="region of interest" description="Disordered" evidence="1">
    <location>
        <begin position="269"/>
        <end position="328"/>
    </location>
</feature>
<feature type="domain" description="5'-3' DNA helicase ZGRF1-like N-terminal" evidence="2">
    <location>
        <begin position="12"/>
        <end position="92"/>
    </location>
</feature>
<dbReference type="GO" id="GO:0006302">
    <property type="term" value="P:double-strand break repair"/>
    <property type="evidence" value="ECO:0007669"/>
    <property type="project" value="TreeGrafter"/>
</dbReference>
<evidence type="ECO:0000256" key="1">
    <source>
        <dbReference type="SAM" id="MobiDB-lite"/>
    </source>
</evidence>
<dbReference type="GO" id="GO:0005634">
    <property type="term" value="C:nucleus"/>
    <property type="evidence" value="ECO:0007669"/>
    <property type="project" value="TreeGrafter"/>
</dbReference>
<feature type="compositionally biased region" description="Polar residues" evidence="1">
    <location>
        <begin position="616"/>
        <end position="628"/>
    </location>
</feature>
<dbReference type="EMBL" id="LJZO01000026">
    <property type="protein sequence ID" value="ROV94923.1"/>
    <property type="molecule type" value="Genomic_DNA"/>
</dbReference>
<feature type="compositionally biased region" description="Polar residues" evidence="1">
    <location>
        <begin position="189"/>
        <end position="199"/>
    </location>
</feature>
<feature type="compositionally biased region" description="Basic and acidic residues" evidence="1">
    <location>
        <begin position="407"/>
        <end position="425"/>
    </location>
</feature>
<evidence type="ECO:0000313" key="4">
    <source>
        <dbReference type="Proteomes" id="UP000284375"/>
    </source>
</evidence>
<dbReference type="InterPro" id="IPR052800">
    <property type="entry name" value="DNA_Repair_Helicase_ZGRF1"/>
</dbReference>
<feature type="compositionally biased region" description="Polar residues" evidence="1">
    <location>
        <begin position="583"/>
        <end position="602"/>
    </location>
</feature>
<feature type="compositionally biased region" description="Polar residues" evidence="1">
    <location>
        <begin position="533"/>
        <end position="548"/>
    </location>
</feature>
<comment type="caution">
    <text evidence="3">The sequence shown here is derived from an EMBL/GenBank/DDBJ whole genome shotgun (WGS) entry which is preliminary data.</text>
</comment>
<feature type="region of interest" description="Disordered" evidence="1">
    <location>
        <begin position="166"/>
        <end position="199"/>
    </location>
</feature>
<feature type="compositionally biased region" description="Low complexity" evidence="1">
    <location>
        <begin position="393"/>
        <end position="402"/>
    </location>
</feature>
<feature type="compositionally biased region" description="Basic and acidic residues" evidence="1">
    <location>
        <begin position="1272"/>
        <end position="1283"/>
    </location>
</feature>
<dbReference type="Pfam" id="PF10382">
    <property type="entry name" value="ZGRF1-like_N"/>
    <property type="match status" value="1"/>
</dbReference>
<feature type="region of interest" description="Disordered" evidence="1">
    <location>
        <begin position="1138"/>
        <end position="1198"/>
    </location>
</feature>
<sequence length="1283" mass="140769">MSTSPPSAAAVVLEYLCLFTHDLRRKQKRWQDGRLKYHTFNKRVMVYDERGNFVGDMHWRFDYAFDEGEELELERGGVIVQVSTLVARNEADLSELLDKRVKEKEQRHLQKLARSPAPIAALPRPGPRPSAIPPDHFQLRHRPLHQVIGTPTGHHGRALVPNESPFEQRQQAVAESSDERAAKRRKQTDPPSSKSGYATSLFGQSLTLSATPANSVPVKRQQRPELNLDPPVHANGSSSRGEPGPVPREQSRVSRHLNQKIGYAQGLFGQPLTLSHTPVSSVPSRRQLHQEYSPDSTLDADTRQGRGNAQPALREQPKASRHFNQPASRIETGILANETIANRNASTIGHELAQGIIPRGKLKENLTSPRNRRIEGFMHAAPEDDDVIEIDDPSSVSVQSVQRPRRDKGTRDTARIRKETDDMSKGTKPWQNFDRENSISSRSAEHEDEQESKPEKRQIPAQPKRTKPVAIKPATKKKKTAGRISPRTDEELSRPINISRRTDEHVTELKLKSRKRGLLMISDAPRKPRQPAIASSTGPFGGTEVQSADETHDGICKHPTQDANGELEDQEPGEDIRRAPPQRANSTELGESTDPFRSSSPAPQGESVLEGRALTKDSSGQQTQQSTEMLPEPDKEMADDGHVVFGKDATIHQAMKHPSLPANTVYDPYRIPSCSEEDDHYSWPASSPRNGLPSNMSGPKKGPADSVRGARKTGQKLNTAIKTRKQRPSRRMYILEDDEEPAAGPGSEEKTFVSHDAPAESGVPAMDEEPPVKRSNKTVEDKQRKPENQDGMTDSEGDGDEPVKATKERAKKQHSRTNPDPQDEQAGKRRTSSRQRRNRVDESEESSLASELDVSEEEQAPKKRQCTASEASVNRPRLEKIKKNIKSRELIGFNLAALNAPLGPRGIGMPFSILSSPIDESIQRRISNQVVMEASPDSVLENSSDQMSTVALKIDTTNAGLNRIIVDDTSAAVLSGQPTNSTSGLPVAITQVAGPSTNEEEPPRVVGPSLQTSSLLQASYEAMMARVKENPTATKMPLGSSAQKSTSAQEEGGKLEGGDDKPAASEDIRVQRAAGSTSRPRMTAPFKRPTPAMQRQPSMTTTANEKHTSFTGEGPDPTGDDQSIPTYASATTCTIDAPLQEQTLTSVRPSLNEVDSMKGGSETSGEKPEIEQVPAGPVGRQTSIGLRRPNAASRRVNNITRVREQVEVPDQTADSAVKATVKIVNPASRGRKAALASDAVGQPPPKEPERPKRKMKFPGFQSARSEGPWSREAFDLLESGRPD</sequence>
<dbReference type="OrthoDB" id="6513042at2759"/>
<feature type="compositionally biased region" description="Polar residues" evidence="1">
    <location>
        <begin position="272"/>
        <end position="284"/>
    </location>
</feature>
<feature type="region of interest" description="Disordered" evidence="1">
    <location>
        <begin position="107"/>
        <end position="136"/>
    </location>
</feature>